<accession>A0A8H5JTT6</accession>
<evidence type="ECO:0000313" key="3">
    <source>
        <dbReference type="EMBL" id="KAF5559231.1"/>
    </source>
</evidence>
<evidence type="ECO:0000256" key="1">
    <source>
        <dbReference type="SAM" id="MobiDB-lite"/>
    </source>
</evidence>
<feature type="chain" id="PRO_5034777193" description="Ubiquitin 3 binding protein But2 C-terminal domain-containing protein" evidence="2">
    <location>
        <begin position="23"/>
        <end position="298"/>
    </location>
</feature>
<dbReference type="Proteomes" id="UP000522262">
    <property type="component" value="Unassembled WGS sequence"/>
</dbReference>
<evidence type="ECO:0000313" key="4">
    <source>
        <dbReference type="Proteomes" id="UP000522262"/>
    </source>
</evidence>
<evidence type="ECO:0008006" key="5">
    <source>
        <dbReference type="Google" id="ProtNLM"/>
    </source>
</evidence>
<keyword evidence="4" id="KW-1185">Reference proteome</keyword>
<sequence>MRFSLQSLAICLVSSQARFALASPCKPLTTTTALAATTTSTAIAEASTTTAVGDTTTTAITDDSTTTTAGDTTTTAVGATTTTAPSDLSTTLTLSEGSTTTALDEGSTTTTVAEEPTTTTLAEDTTTTAITAEPTTTTFEATTTTAAETTTTTEALEGTPLSAVFADNTVKDTYLGQDGGTYSTPQTGGSTSKARFQIEPNTNRVFTYQVDGSKVYLFTVIPSGPNYAFQFDTQANIDPYSSVYHYVQCTPDANNVLSCESESGPTPIVWYWSAGNSRYYGNSDPNYNYSPIVHFKLE</sequence>
<dbReference type="AlphaFoldDB" id="A0A8H5JTT6"/>
<keyword evidence="2" id="KW-0732">Signal</keyword>
<organism evidence="3 4">
    <name type="scientific">Fusarium mexicanum</name>
    <dbReference type="NCBI Taxonomy" id="751941"/>
    <lineage>
        <taxon>Eukaryota</taxon>
        <taxon>Fungi</taxon>
        <taxon>Dikarya</taxon>
        <taxon>Ascomycota</taxon>
        <taxon>Pezizomycotina</taxon>
        <taxon>Sordariomycetes</taxon>
        <taxon>Hypocreomycetidae</taxon>
        <taxon>Hypocreales</taxon>
        <taxon>Nectriaceae</taxon>
        <taxon>Fusarium</taxon>
        <taxon>Fusarium fujikuroi species complex</taxon>
    </lineage>
</organism>
<gene>
    <name evidence="3" type="ORF">FMEXI_104</name>
</gene>
<name>A0A8H5JTT6_9HYPO</name>
<feature type="signal peptide" evidence="2">
    <location>
        <begin position="1"/>
        <end position="22"/>
    </location>
</feature>
<reference evidence="3 4" key="1">
    <citation type="submission" date="2020-05" db="EMBL/GenBank/DDBJ databases">
        <title>Identification and distribution of gene clusters putatively required for synthesis of sphingolipid metabolism inhibitors in phylogenetically diverse species of the filamentous fungus Fusarium.</title>
        <authorList>
            <person name="Kim H.-S."/>
            <person name="Busman M."/>
            <person name="Brown D.W."/>
            <person name="Divon H."/>
            <person name="Uhlig S."/>
            <person name="Proctor R.H."/>
        </authorList>
    </citation>
    <scope>NUCLEOTIDE SEQUENCE [LARGE SCALE GENOMIC DNA]</scope>
    <source>
        <strain evidence="3 4">NRRL 53147</strain>
    </source>
</reference>
<proteinExistence type="predicted"/>
<comment type="caution">
    <text evidence="3">The sequence shown here is derived from an EMBL/GenBank/DDBJ whole genome shotgun (WGS) entry which is preliminary data.</text>
</comment>
<protein>
    <recommendedName>
        <fullName evidence="5">Ubiquitin 3 binding protein But2 C-terminal domain-containing protein</fullName>
    </recommendedName>
</protein>
<feature type="region of interest" description="Disordered" evidence="1">
    <location>
        <begin position="62"/>
        <end position="84"/>
    </location>
</feature>
<evidence type="ECO:0000256" key="2">
    <source>
        <dbReference type="SAM" id="SignalP"/>
    </source>
</evidence>
<dbReference type="EMBL" id="JAAOAM010000003">
    <property type="protein sequence ID" value="KAF5559231.1"/>
    <property type="molecule type" value="Genomic_DNA"/>
</dbReference>